<evidence type="ECO:0000256" key="1">
    <source>
        <dbReference type="SAM" id="SignalP"/>
    </source>
</evidence>
<protein>
    <recommendedName>
        <fullName evidence="2">Tll0287-like domain-containing protein</fullName>
    </recommendedName>
</protein>
<gene>
    <name evidence="3" type="ORF">SAMN06296416_101168</name>
</gene>
<proteinExistence type="predicted"/>
<dbReference type="AlphaFoldDB" id="A0A286CVU9"/>
<dbReference type="PROSITE" id="PS51257">
    <property type="entry name" value="PROKAR_LIPOPROTEIN"/>
    <property type="match status" value="1"/>
</dbReference>
<organism evidence="3 4">
    <name type="scientific">Pseudoxanthomonas wuyuanensis</name>
    <dbReference type="NCBI Taxonomy" id="1073196"/>
    <lineage>
        <taxon>Bacteria</taxon>
        <taxon>Pseudomonadati</taxon>
        <taxon>Pseudomonadota</taxon>
        <taxon>Gammaproteobacteria</taxon>
        <taxon>Lysobacterales</taxon>
        <taxon>Lysobacteraceae</taxon>
        <taxon>Pseudoxanthomonas</taxon>
    </lineage>
</organism>
<evidence type="ECO:0000259" key="2">
    <source>
        <dbReference type="Pfam" id="PF11845"/>
    </source>
</evidence>
<evidence type="ECO:0000313" key="3">
    <source>
        <dbReference type="EMBL" id="SOD50529.1"/>
    </source>
</evidence>
<dbReference type="InterPro" id="IPR021796">
    <property type="entry name" value="Tll0287-like_dom"/>
</dbReference>
<feature type="domain" description="Tll0287-like" evidence="2">
    <location>
        <begin position="47"/>
        <end position="208"/>
    </location>
</feature>
<feature type="chain" id="PRO_5013216466" description="Tll0287-like domain-containing protein" evidence="1">
    <location>
        <begin position="25"/>
        <end position="214"/>
    </location>
</feature>
<reference evidence="3 4" key="1">
    <citation type="submission" date="2017-09" db="EMBL/GenBank/DDBJ databases">
        <authorList>
            <person name="Ehlers B."/>
            <person name="Leendertz F.H."/>
        </authorList>
    </citation>
    <scope>NUCLEOTIDE SEQUENCE [LARGE SCALE GENOMIC DNA]</scope>
    <source>
        <strain evidence="3 4">CGMCC 1.10978</strain>
    </source>
</reference>
<name>A0A286CVU9_9GAMM</name>
<accession>A0A286CVU9</accession>
<feature type="signal peptide" evidence="1">
    <location>
        <begin position="1"/>
        <end position="24"/>
    </location>
</feature>
<dbReference type="Pfam" id="PF11845">
    <property type="entry name" value="Tll0287-like"/>
    <property type="match status" value="1"/>
</dbReference>
<dbReference type="EMBL" id="OCND01000001">
    <property type="protein sequence ID" value="SOD50529.1"/>
    <property type="molecule type" value="Genomic_DNA"/>
</dbReference>
<keyword evidence="4" id="KW-1185">Reference proteome</keyword>
<evidence type="ECO:0000313" key="4">
    <source>
        <dbReference type="Proteomes" id="UP000219374"/>
    </source>
</evidence>
<keyword evidence="1" id="KW-0732">Signal</keyword>
<dbReference type="RefSeq" id="WP_162125760.1">
    <property type="nucleotide sequence ID" value="NZ_OCND01000001.1"/>
</dbReference>
<dbReference type="Proteomes" id="UP000219374">
    <property type="component" value="Unassembled WGS sequence"/>
</dbReference>
<sequence length="214" mass="22210">MNRASRRAGVAGVFAAAFALGGLAGCSKPAAGIGGENNAPAIAVDTEAERIAAQRAEAAATDLGKALRLALQARMAEGGPVAAVDFCQAQAPAITAAVGRQHGVTVGRTSLRWRNPGNRPSPWQQAALDEFAVRVQAGEAPERLRYQRLQGDQLHYARGIRTEAGCLLCHGSTVAEPIAAAIAAHYPQDAATGFAEGDLRGLLWVEIPVDMPSP</sequence>